<protein>
    <recommendedName>
        <fullName evidence="6">Kinesin motor domain-containing protein</fullName>
    </recommendedName>
</protein>
<dbReference type="PROSITE" id="PS50067">
    <property type="entry name" value="KINESIN_MOTOR_2"/>
    <property type="match status" value="1"/>
</dbReference>
<dbReference type="AlphaFoldDB" id="A0A8S1REB8"/>
<evidence type="ECO:0000256" key="3">
    <source>
        <dbReference type="ARBA" id="ARBA00023175"/>
    </source>
</evidence>
<accession>A0A8S1REB8</accession>
<dbReference type="GO" id="GO:0005874">
    <property type="term" value="C:microtubule"/>
    <property type="evidence" value="ECO:0007669"/>
    <property type="project" value="UniProtKB-KW"/>
</dbReference>
<reference evidence="7" key="1">
    <citation type="submission" date="2021-01" db="EMBL/GenBank/DDBJ databases">
        <authorList>
            <consortium name="Genoscope - CEA"/>
            <person name="William W."/>
        </authorList>
    </citation>
    <scope>NUCLEOTIDE SEQUENCE</scope>
</reference>
<feature type="binding site" evidence="4">
    <location>
        <begin position="92"/>
        <end position="99"/>
    </location>
    <ligand>
        <name>ATP</name>
        <dbReference type="ChEBI" id="CHEBI:30616"/>
    </ligand>
</feature>
<proteinExistence type="inferred from homology"/>
<keyword evidence="4" id="KW-0547">Nucleotide-binding</keyword>
<dbReference type="GO" id="GO:0005524">
    <property type="term" value="F:ATP binding"/>
    <property type="evidence" value="ECO:0007669"/>
    <property type="project" value="UniProtKB-UniRule"/>
</dbReference>
<organism evidence="7 8">
    <name type="scientific">Paramecium sonneborni</name>
    <dbReference type="NCBI Taxonomy" id="65129"/>
    <lineage>
        <taxon>Eukaryota</taxon>
        <taxon>Sar</taxon>
        <taxon>Alveolata</taxon>
        <taxon>Ciliophora</taxon>
        <taxon>Intramacronucleata</taxon>
        <taxon>Oligohymenophorea</taxon>
        <taxon>Peniculida</taxon>
        <taxon>Parameciidae</taxon>
        <taxon>Paramecium</taxon>
    </lineage>
</organism>
<dbReference type="InterPro" id="IPR001752">
    <property type="entry name" value="Kinesin_motor_dom"/>
</dbReference>
<evidence type="ECO:0000256" key="4">
    <source>
        <dbReference type="PROSITE-ProRule" id="PRU00283"/>
    </source>
</evidence>
<feature type="domain" description="Kinesin motor" evidence="6">
    <location>
        <begin position="3"/>
        <end position="312"/>
    </location>
</feature>
<name>A0A8S1REB8_9CILI</name>
<dbReference type="GO" id="GO:0007018">
    <property type="term" value="P:microtubule-based movement"/>
    <property type="evidence" value="ECO:0007669"/>
    <property type="project" value="InterPro"/>
</dbReference>
<comment type="caution">
    <text evidence="7">The sequence shown here is derived from an EMBL/GenBank/DDBJ whole genome shotgun (WGS) entry which is preliminary data.</text>
</comment>
<keyword evidence="1" id="KW-0493">Microtubule</keyword>
<dbReference type="FunFam" id="3.40.850.10:FF:000298">
    <property type="entry name" value="Uncharacterized protein"/>
    <property type="match status" value="1"/>
</dbReference>
<feature type="coiled-coil region" evidence="5">
    <location>
        <begin position="487"/>
        <end position="525"/>
    </location>
</feature>
<dbReference type="PANTHER" id="PTHR47968:SF13">
    <property type="entry name" value="KINESIN-LIKE PROTEIN KIF19 ISOFORM X1"/>
    <property type="match status" value="1"/>
</dbReference>
<gene>
    <name evidence="7" type="ORF">PSON_ATCC_30995.1.T1660122</name>
</gene>
<dbReference type="EMBL" id="CAJJDN010000166">
    <property type="protein sequence ID" value="CAD8126348.1"/>
    <property type="molecule type" value="Genomic_DNA"/>
</dbReference>
<sequence>MHNITVAIRVKPVQQSFKTILVNGSTVTLLDPELEFNNPVDILKKNRIKDASYEFDFAFDQQADQKEVYEKSAEPLLDDLISGQNVTIFAYGATGSGKTHTMMGSQNQQGIIPRALNDLFGRLTKDQAAQASLTFLEIYNETIRDLLTGKLLDLREDGNKGLVVVNLFKAPVPTLNDITQYIKYGNSRRAKEPTGANENSTRSHTVLQLMLKQCTFTFVDLAGSERASQTTNKGQRMIEGAMINRSLLVLGNCIKALFSKEQFVPFRGSKLTRLLKDALQGNSKTVMIANVAPNNYEDSFNTLLYAHRTRNIDPTPNNFQEMIVSLREENEDIKKTLKKQNSQSKLQLQIEQQFKDQQKQEKIEKQQQQQQLQLQQSQQQQQSQQAEKYAYDEEQIKSFILKQFSQESDLIKQLFKLEDALMQTHLDIVEYHKQQSVQFQQKTEDLINKCSESINNTENEQFEIAMKYKTILQQRRKIYDQCMQSQFQSVKEEFRKQVQNIEKLKGQQSEKREEIMKKFKELEIEHLKKISNSKNGNQVQINEETLKEIKKNRLQSLNKQIKDGKL</sequence>
<dbReference type="Proteomes" id="UP000692954">
    <property type="component" value="Unassembled WGS sequence"/>
</dbReference>
<dbReference type="SMART" id="SM00129">
    <property type="entry name" value="KISc"/>
    <property type="match status" value="1"/>
</dbReference>
<evidence type="ECO:0000313" key="7">
    <source>
        <dbReference type="EMBL" id="CAD8126348.1"/>
    </source>
</evidence>
<keyword evidence="3 4" id="KW-0505">Motor protein</keyword>
<dbReference type="PANTHER" id="PTHR47968">
    <property type="entry name" value="CENTROMERE PROTEIN E"/>
    <property type="match status" value="1"/>
</dbReference>
<dbReference type="OrthoDB" id="3176171at2759"/>
<keyword evidence="2 5" id="KW-0175">Coiled coil</keyword>
<evidence type="ECO:0000256" key="1">
    <source>
        <dbReference type="ARBA" id="ARBA00022701"/>
    </source>
</evidence>
<dbReference type="GO" id="GO:0003777">
    <property type="term" value="F:microtubule motor activity"/>
    <property type="evidence" value="ECO:0007669"/>
    <property type="project" value="InterPro"/>
</dbReference>
<evidence type="ECO:0000256" key="5">
    <source>
        <dbReference type="SAM" id="Coils"/>
    </source>
</evidence>
<evidence type="ECO:0000259" key="6">
    <source>
        <dbReference type="PROSITE" id="PS50067"/>
    </source>
</evidence>
<keyword evidence="4" id="KW-0067">ATP-binding</keyword>
<comment type="similarity">
    <text evidence="4">Belongs to the TRAFAC class myosin-kinesin ATPase superfamily. Kinesin family.</text>
</comment>
<dbReference type="GO" id="GO:0008017">
    <property type="term" value="F:microtubule binding"/>
    <property type="evidence" value="ECO:0007669"/>
    <property type="project" value="InterPro"/>
</dbReference>
<dbReference type="Pfam" id="PF00225">
    <property type="entry name" value="Kinesin"/>
    <property type="match status" value="1"/>
</dbReference>
<evidence type="ECO:0000313" key="8">
    <source>
        <dbReference type="Proteomes" id="UP000692954"/>
    </source>
</evidence>
<feature type="coiled-coil region" evidence="5">
    <location>
        <begin position="323"/>
        <end position="387"/>
    </location>
</feature>
<dbReference type="InterPro" id="IPR027640">
    <property type="entry name" value="Kinesin-like_fam"/>
</dbReference>
<evidence type="ECO:0000256" key="2">
    <source>
        <dbReference type="ARBA" id="ARBA00023054"/>
    </source>
</evidence>
<keyword evidence="8" id="KW-1185">Reference proteome</keyword>